<organism evidence="2 3">
    <name type="scientific">Holothuria leucospilota</name>
    <name type="common">Black long sea cucumber</name>
    <name type="synonym">Mertensiothuria leucospilota</name>
    <dbReference type="NCBI Taxonomy" id="206669"/>
    <lineage>
        <taxon>Eukaryota</taxon>
        <taxon>Metazoa</taxon>
        <taxon>Echinodermata</taxon>
        <taxon>Eleutherozoa</taxon>
        <taxon>Echinozoa</taxon>
        <taxon>Holothuroidea</taxon>
        <taxon>Aspidochirotacea</taxon>
        <taxon>Aspidochirotida</taxon>
        <taxon>Holothuriidae</taxon>
        <taxon>Holothuria</taxon>
    </lineage>
</organism>
<name>A0A9Q1BLR3_HOLLE</name>
<dbReference type="Proteomes" id="UP001152320">
    <property type="component" value="Chromosome 14"/>
</dbReference>
<evidence type="ECO:0000313" key="2">
    <source>
        <dbReference type="EMBL" id="KAJ8028851.1"/>
    </source>
</evidence>
<gene>
    <name evidence="2" type="ORF">HOLleu_28089</name>
</gene>
<dbReference type="AlphaFoldDB" id="A0A9Q1BLR3"/>
<feature type="transmembrane region" description="Helical" evidence="1">
    <location>
        <begin position="379"/>
        <end position="396"/>
    </location>
</feature>
<protein>
    <submittedName>
        <fullName evidence="2">Uncharacterized protein</fullName>
    </submittedName>
</protein>
<keyword evidence="1" id="KW-0472">Membrane</keyword>
<accession>A0A9Q1BLR3</accession>
<comment type="caution">
    <text evidence="2">The sequence shown here is derived from an EMBL/GenBank/DDBJ whole genome shotgun (WGS) entry which is preliminary data.</text>
</comment>
<dbReference type="EMBL" id="JAIZAY010000014">
    <property type="protein sequence ID" value="KAJ8028851.1"/>
    <property type="molecule type" value="Genomic_DNA"/>
</dbReference>
<evidence type="ECO:0000256" key="1">
    <source>
        <dbReference type="SAM" id="Phobius"/>
    </source>
</evidence>
<keyword evidence="1" id="KW-1133">Transmembrane helix</keyword>
<keyword evidence="3" id="KW-1185">Reference proteome</keyword>
<proteinExistence type="predicted"/>
<dbReference type="OrthoDB" id="10225422at2759"/>
<sequence length="428" mass="47818">MSFSTVSKSLGYLYSVKNPLFPKAQTFNTIPPVRKYMCCSFSHHILVITSKRTQLISGRGQRSSECTPSVYHAMLTSAYIYTHDIQTRACYCSSQSYKITLLPTFLYTALSLKLSVYKRPICITINFTVSSAAVATLYVNLLLPWCYAPVTIPVQVLSAHLLSSRASGMKLLTKGLLLLVYAQYSFKVLICLKIWQRCLFQQVLPLVTSPEVGNWDGAISLLRLGGWRSARKGGSANRSERVGSSLRDAKDCFKGIRKAALINRHDLLTYKIKTPNKRIPLVFEFHPLIPSLARTLKQSFASLKDDPTLSDLFADPPFLALRQLPNLRRLIAPSQLPTSDEATRGNTCCNKQRCQIFRHINTGDRVTIPNIKFPLKPPTLIAILVMLFTYFIVICANTDSMLEEPGLPSALGLITTKSLLETTLLDSQ</sequence>
<evidence type="ECO:0000313" key="3">
    <source>
        <dbReference type="Proteomes" id="UP001152320"/>
    </source>
</evidence>
<reference evidence="2" key="1">
    <citation type="submission" date="2021-10" db="EMBL/GenBank/DDBJ databases">
        <title>Tropical sea cucumber genome reveals ecological adaptation and Cuvierian tubules defense mechanism.</title>
        <authorList>
            <person name="Chen T."/>
        </authorList>
    </citation>
    <scope>NUCLEOTIDE SEQUENCE</scope>
    <source>
        <strain evidence="2">Nanhai2018</strain>
        <tissue evidence="2">Muscle</tissue>
    </source>
</reference>
<keyword evidence="1" id="KW-0812">Transmembrane</keyword>